<evidence type="ECO:0000256" key="1">
    <source>
        <dbReference type="SAM" id="MobiDB-lite"/>
    </source>
</evidence>
<dbReference type="InterPro" id="IPR002182">
    <property type="entry name" value="NB-ARC"/>
</dbReference>
<feature type="domain" description="NB-ARC" evidence="2">
    <location>
        <begin position="192"/>
        <end position="294"/>
    </location>
</feature>
<accession>A0AAD6LKA7</accession>
<feature type="region of interest" description="Disordered" evidence="1">
    <location>
        <begin position="25"/>
        <end position="88"/>
    </location>
</feature>
<dbReference type="GO" id="GO:0043531">
    <property type="term" value="F:ADP binding"/>
    <property type="evidence" value="ECO:0007669"/>
    <property type="project" value="InterPro"/>
</dbReference>
<evidence type="ECO:0000313" key="3">
    <source>
        <dbReference type="EMBL" id="KAJ6968524.1"/>
    </source>
</evidence>
<organism evidence="3 4">
    <name type="scientific">Populus alba x Populus x berolinensis</name>
    <dbReference type="NCBI Taxonomy" id="444605"/>
    <lineage>
        <taxon>Eukaryota</taxon>
        <taxon>Viridiplantae</taxon>
        <taxon>Streptophyta</taxon>
        <taxon>Embryophyta</taxon>
        <taxon>Tracheophyta</taxon>
        <taxon>Spermatophyta</taxon>
        <taxon>Magnoliopsida</taxon>
        <taxon>eudicotyledons</taxon>
        <taxon>Gunneridae</taxon>
        <taxon>Pentapetalae</taxon>
        <taxon>rosids</taxon>
        <taxon>fabids</taxon>
        <taxon>Malpighiales</taxon>
        <taxon>Salicaceae</taxon>
        <taxon>Saliceae</taxon>
        <taxon>Populus</taxon>
    </lineage>
</organism>
<feature type="compositionally biased region" description="Basic and acidic residues" evidence="1">
    <location>
        <begin position="38"/>
        <end position="47"/>
    </location>
</feature>
<dbReference type="Pfam" id="PF00931">
    <property type="entry name" value="NB-ARC"/>
    <property type="match status" value="1"/>
</dbReference>
<dbReference type="EMBL" id="JAQIZT010000016">
    <property type="protein sequence ID" value="KAJ6968524.1"/>
    <property type="molecule type" value="Genomic_DNA"/>
</dbReference>
<name>A0AAD6LKA7_9ROSI</name>
<protein>
    <recommendedName>
        <fullName evidence="2">NB-ARC domain-containing protein</fullName>
    </recommendedName>
</protein>
<dbReference type="Proteomes" id="UP001164929">
    <property type="component" value="Chromosome 16"/>
</dbReference>
<dbReference type="InterPro" id="IPR027417">
    <property type="entry name" value="P-loop_NTPase"/>
</dbReference>
<keyword evidence="4" id="KW-1185">Reference proteome</keyword>
<proteinExistence type="predicted"/>
<dbReference type="SUPFAM" id="SSF52540">
    <property type="entry name" value="P-loop containing nucleoside triphosphate hydrolases"/>
    <property type="match status" value="1"/>
</dbReference>
<sequence length="304" mass="34259">MAPESNFHSPGTLEFMHTHMGSFQLHSAPETGMGREQVVQERERNTRDNLSLLVKDYGIDISKTTGGGSPERLADNEDEPRGNSVRQPCSSLVNNAVIIMNAGVNMAPEPEQPVVRGSSHEMLPVIQDKPRKDSSQLENLMRLGPGRYDDQLCTTSLNNNVIMNDEENLVREPGHRVARDSSLEGLLCVMDFSISKLQNLIAKEFHLDLSSKDNEMNRAVKLSTKLNEMKQWVLSLDELWNYFDFDDAGIPIQVRGCKVIRTPRLLGVCQRMLYQRMIEVEPLSSEEAWSLFMENLGCDTTLPP</sequence>
<evidence type="ECO:0000259" key="2">
    <source>
        <dbReference type="Pfam" id="PF00931"/>
    </source>
</evidence>
<reference evidence="3 4" key="1">
    <citation type="journal article" date="2023" name="Mol. Ecol. Resour.">
        <title>Chromosome-level genome assembly of a triploid poplar Populus alba 'Berolinensis'.</title>
        <authorList>
            <person name="Chen S."/>
            <person name="Yu Y."/>
            <person name="Wang X."/>
            <person name="Wang S."/>
            <person name="Zhang T."/>
            <person name="Zhou Y."/>
            <person name="He R."/>
            <person name="Meng N."/>
            <person name="Wang Y."/>
            <person name="Liu W."/>
            <person name="Liu Z."/>
            <person name="Liu J."/>
            <person name="Guo Q."/>
            <person name="Huang H."/>
            <person name="Sederoff R.R."/>
            <person name="Wang G."/>
            <person name="Qu G."/>
            <person name="Chen S."/>
        </authorList>
    </citation>
    <scope>NUCLEOTIDE SEQUENCE [LARGE SCALE GENOMIC DNA]</scope>
    <source>
        <strain evidence="3">SC-2020</strain>
    </source>
</reference>
<gene>
    <name evidence="3" type="ORF">NC653_036488</name>
</gene>
<dbReference type="AlphaFoldDB" id="A0AAD6LKA7"/>
<evidence type="ECO:0000313" key="4">
    <source>
        <dbReference type="Proteomes" id="UP001164929"/>
    </source>
</evidence>
<comment type="caution">
    <text evidence="3">The sequence shown here is derived from an EMBL/GenBank/DDBJ whole genome shotgun (WGS) entry which is preliminary data.</text>
</comment>
<feature type="compositionally biased region" description="Basic and acidic residues" evidence="1">
    <location>
        <begin position="72"/>
        <end position="81"/>
    </location>
</feature>